<dbReference type="SMART" id="SM00563">
    <property type="entry name" value="PlsC"/>
    <property type="match status" value="1"/>
</dbReference>
<dbReference type="AlphaFoldDB" id="A0A9D1LJD1"/>
<reference evidence="5" key="2">
    <citation type="journal article" date="2021" name="PeerJ">
        <title>Extensive microbial diversity within the chicken gut microbiome revealed by metagenomics and culture.</title>
        <authorList>
            <person name="Gilroy R."/>
            <person name="Ravi A."/>
            <person name="Getino M."/>
            <person name="Pursley I."/>
            <person name="Horton D.L."/>
            <person name="Alikhan N.F."/>
            <person name="Baker D."/>
            <person name="Gharbi K."/>
            <person name="Hall N."/>
            <person name="Watson M."/>
            <person name="Adriaenssens E.M."/>
            <person name="Foster-Nyarko E."/>
            <person name="Jarju S."/>
            <person name="Secka A."/>
            <person name="Antonio M."/>
            <person name="Oren A."/>
            <person name="Chaudhuri R.R."/>
            <person name="La Ragione R."/>
            <person name="Hildebrand F."/>
            <person name="Pallen M.J."/>
        </authorList>
    </citation>
    <scope>NUCLEOTIDE SEQUENCE</scope>
    <source>
        <strain evidence="5">4509</strain>
    </source>
</reference>
<evidence type="ECO:0000256" key="1">
    <source>
        <dbReference type="ARBA" id="ARBA00022679"/>
    </source>
</evidence>
<protein>
    <submittedName>
        <fullName evidence="5">1-acyl-sn-glycerol-3-phosphate acyltransferase</fullName>
    </submittedName>
</protein>
<dbReference type="GO" id="GO:0003841">
    <property type="term" value="F:1-acylglycerol-3-phosphate O-acyltransferase activity"/>
    <property type="evidence" value="ECO:0007669"/>
    <property type="project" value="TreeGrafter"/>
</dbReference>
<dbReference type="Pfam" id="PF01553">
    <property type="entry name" value="Acyltransferase"/>
    <property type="match status" value="1"/>
</dbReference>
<dbReference type="PANTHER" id="PTHR10434:SF66">
    <property type="entry name" value="PHOSPHOLIPID_GLYCEROL ACYLTRANSFERASE DOMAIN-CONTAINING PROTEIN"/>
    <property type="match status" value="1"/>
</dbReference>
<dbReference type="SUPFAM" id="SSF69593">
    <property type="entry name" value="Glycerol-3-phosphate (1)-acyltransferase"/>
    <property type="match status" value="1"/>
</dbReference>
<keyword evidence="3" id="KW-1133">Transmembrane helix</keyword>
<evidence type="ECO:0000313" key="5">
    <source>
        <dbReference type="EMBL" id="HIU41949.1"/>
    </source>
</evidence>
<gene>
    <name evidence="5" type="ORF">IAD19_05290</name>
</gene>
<accession>A0A9D1LJD1</accession>
<evidence type="ECO:0000313" key="6">
    <source>
        <dbReference type="Proteomes" id="UP000824082"/>
    </source>
</evidence>
<evidence type="ECO:0000256" key="3">
    <source>
        <dbReference type="SAM" id="Phobius"/>
    </source>
</evidence>
<keyword evidence="1" id="KW-0808">Transferase</keyword>
<evidence type="ECO:0000259" key="4">
    <source>
        <dbReference type="SMART" id="SM00563"/>
    </source>
</evidence>
<comment type="caution">
    <text evidence="5">The sequence shown here is derived from an EMBL/GenBank/DDBJ whole genome shotgun (WGS) entry which is preliminary data.</text>
</comment>
<feature type="transmembrane region" description="Helical" evidence="3">
    <location>
        <begin position="45"/>
        <end position="70"/>
    </location>
</feature>
<dbReference type="GO" id="GO:0006654">
    <property type="term" value="P:phosphatidic acid biosynthetic process"/>
    <property type="evidence" value="ECO:0007669"/>
    <property type="project" value="TreeGrafter"/>
</dbReference>
<organism evidence="5 6">
    <name type="scientific">Candidatus Egerieicola faecale</name>
    <dbReference type="NCBI Taxonomy" id="2840774"/>
    <lineage>
        <taxon>Bacteria</taxon>
        <taxon>Bacillati</taxon>
        <taxon>Bacillota</taxon>
        <taxon>Clostridia</taxon>
        <taxon>Eubacteriales</taxon>
        <taxon>Oscillospiraceae</taxon>
        <taxon>Oscillospiraceae incertae sedis</taxon>
        <taxon>Candidatus Egerieicola</taxon>
    </lineage>
</organism>
<proteinExistence type="predicted"/>
<dbReference type="EMBL" id="DVMX01000102">
    <property type="protein sequence ID" value="HIU41949.1"/>
    <property type="molecule type" value="Genomic_DNA"/>
</dbReference>
<name>A0A9D1LJD1_9FIRM</name>
<reference evidence="5" key="1">
    <citation type="submission" date="2020-10" db="EMBL/GenBank/DDBJ databases">
        <authorList>
            <person name="Gilroy R."/>
        </authorList>
    </citation>
    <scope>NUCLEOTIDE SEQUENCE</scope>
    <source>
        <strain evidence="5">4509</strain>
    </source>
</reference>
<dbReference type="Proteomes" id="UP000824082">
    <property type="component" value="Unassembled WGS sequence"/>
</dbReference>
<keyword evidence="3" id="KW-0812">Transmembrane</keyword>
<dbReference type="InterPro" id="IPR002123">
    <property type="entry name" value="Plipid/glycerol_acylTrfase"/>
</dbReference>
<keyword evidence="2 5" id="KW-0012">Acyltransferase</keyword>
<dbReference type="CDD" id="cd07989">
    <property type="entry name" value="LPLAT_AGPAT-like"/>
    <property type="match status" value="1"/>
</dbReference>
<dbReference type="PANTHER" id="PTHR10434">
    <property type="entry name" value="1-ACYL-SN-GLYCEROL-3-PHOSPHATE ACYLTRANSFERASE"/>
    <property type="match status" value="1"/>
</dbReference>
<feature type="domain" description="Phospholipid/glycerol acyltransferase" evidence="4">
    <location>
        <begin position="84"/>
        <end position="200"/>
    </location>
</feature>
<keyword evidence="3" id="KW-0472">Membrane</keyword>
<sequence length="266" mass="30782">MEDEQLSLESVSAEMGTEAVEMWRPLEFNTELGYDYLQNSFWKTFFHYLVLFPVLGILRILNTAAFGLHIHGIQNYKALKHTGVVSVCNHVHYMDCTMIALALFRKRMYFMTLEENFRIPVVKQLIRILGAVPQSNHPHRTKELFSKLEDALKKGAAVQIYPERVLRPYYNLGTRKMQRGAFKMAVEANVPVLPMVITYREPKGLYRLFKKKPCMDLTLLPAVDPPAAETPQESARLLQRQVEKAMNEEIQKHPYSFEKQMKGECA</sequence>
<evidence type="ECO:0000256" key="2">
    <source>
        <dbReference type="ARBA" id="ARBA00023315"/>
    </source>
</evidence>